<dbReference type="NCBIfam" id="TIGR00229">
    <property type="entry name" value="sensory_box"/>
    <property type="match status" value="3"/>
</dbReference>
<dbReference type="InterPro" id="IPR035965">
    <property type="entry name" value="PAS-like_dom_sf"/>
</dbReference>
<dbReference type="AlphaFoldDB" id="A7NF85"/>
<dbReference type="SMART" id="SM00086">
    <property type="entry name" value="PAC"/>
    <property type="match status" value="3"/>
</dbReference>
<accession>A7NF85</accession>
<feature type="domain" description="STAS" evidence="4">
    <location>
        <begin position="535"/>
        <end position="646"/>
    </location>
</feature>
<protein>
    <submittedName>
        <fullName evidence="5">Putative PAS/PAC sensor protein</fullName>
    </submittedName>
</protein>
<evidence type="ECO:0000259" key="3">
    <source>
        <dbReference type="PROSITE" id="PS50113"/>
    </source>
</evidence>
<proteinExistence type="predicted"/>
<dbReference type="InterPro" id="IPR000014">
    <property type="entry name" value="PAS"/>
</dbReference>
<dbReference type="InterPro" id="IPR002645">
    <property type="entry name" value="STAS_dom"/>
</dbReference>
<dbReference type="Pfam" id="PF00989">
    <property type="entry name" value="PAS"/>
    <property type="match status" value="1"/>
</dbReference>
<feature type="domain" description="PAC" evidence="3">
    <location>
        <begin position="347"/>
        <end position="399"/>
    </location>
</feature>
<dbReference type="EMBL" id="CP000804">
    <property type="protein sequence ID" value="ABU57468.1"/>
    <property type="molecule type" value="Genomic_DNA"/>
</dbReference>
<dbReference type="InterPro" id="IPR013767">
    <property type="entry name" value="PAS_fold"/>
</dbReference>
<dbReference type="Pfam" id="PF08448">
    <property type="entry name" value="PAS_4"/>
    <property type="match status" value="3"/>
</dbReference>
<dbReference type="CDD" id="cd00130">
    <property type="entry name" value="PAS"/>
    <property type="match status" value="3"/>
</dbReference>
<feature type="domain" description="PAS" evidence="2">
    <location>
        <begin position="28"/>
        <end position="98"/>
    </location>
</feature>
<dbReference type="Proteomes" id="UP000000263">
    <property type="component" value="Chromosome"/>
</dbReference>
<dbReference type="CDD" id="cd07041">
    <property type="entry name" value="STAS_RsbR_RsbS_like"/>
    <property type="match status" value="1"/>
</dbReference>
<dbReference type="SUPFAM" id="SSF52091">
    <property type="entry name" value="SpoIIaa-like"/>
    <property type="match status" value="1"/>
</dbReference>
<dbReference type="PROSITE" id="PS50113">
    <property type="entry name" value="PAC"/>
    <property type="match status" value="3"/>
</dbReference>
<dbReference type="Gene3D" id="3.30.750.24">
    <property type="entry name" value="STAS domain"/>
    <property type="match status" value="1"/>
</dbReference>
<dbReference type="Gene3D" id="3.30.450.20">
    <property type="entry name" value="PAS domain"/>
    <property type="match status" value="4"/>
</dbReference>
<evidence type="ECO:0000259" key="2">
    <source>
        <dbReference type="PROSITE" id="PS50112"/>
    </source>
</evidence>
<evidence type="ECO:0000313" key="6">
    <source>
        <dbReference type="Proteomes" id="UP000000263"/>
    </source>
</evidence>
<dbReference type="InterPro" id="IPR036513">
    <property type="entry name" value="STAS_dom_sf"/>
</dbReference>
<feature type="domain" description="PAC" evidence="3">
    <location>
        <begin position="102"/>
        <end position="154"/>
    </location>
</feature>
<dbReference type="STRING" id="383372.Rcas_1372"/>
<dbReference type="InterPro" id="IPR000700">
    <property type="entry name" value="PAS-assoc_C"/>
</dbReference>
<dbReference type="InterPro" id="IPR051932">
    <property type="entry name" value="Bact_StressResp_Reg"/>
</dbReference>
<feature type="domain" description="PAC" evidence="3">
    <location>
        <begin position="229"/>
        <end position="280"/>
    </location>
</feature>
<reference evidence="5 6" key="1">
    <citation type="submission" date="2007-08" db="EMBL/GenBank/DDBJ databases">
        <title>Complete sequence of Roseiflexus castenholzii DSM 13941.</title>
        <authorList>
            <consortium name="US DOE Joint Genome Institute"/>
            <person name="Copeland A."/>
            <person name="Lucas S."/>
            <person name="Lapidus A."/>
            <person name="Barry K."/>
            <person name="Glavina del Rio T."/>
            <person name="Dalin E."/>
            <person name="Tice H."/>
            <person name="Pitluck S."/>
            <person name="Thompson L.S."/>
            <person name="Brettin T."/>
            <person name="Bruce D."/>
            <person name="Detter J.C."/>
            <person name="Han C."/>
            <person name="Tapia R."/>
            <person name="Schmutz J."/>
            <person name="Larimer F."/>
            <person name="Land M."/>
            <person name="Hauser L."/>
            <person name="Kyrpides N."/>
            <person name="Mikhailova N."/>
            <person name="Bryant D.A."/>
            <person name="Hanada S."/>
            <person name="Tsukatani Y."/>
            <person name="Richardson P."/>
        </authorList>
    </citation>
    <scope>NUCLEOTIDE SEQUENCE [LARGE SCALE GENOMIC DNA]</scope>
    <source>
        <strain evidence="6">DSM 13941 / HLO8</strain>
    </source>
</reference>
<dbReference type="PANTHER" id="PTHR33745:SF3">
    <property type="entry name" value="RSBT CO-ANTAGONIST PROTEIN RSBRC"/>
    <property type="match status" value="1"/>
</dbReference>
<evidence type="ECO:0000259" key="4">
    <source>
        <dbReference type="PROSITE" id="PS50801"/>
    </source>
</evidence>
<dbReference type="PROSITE" id="PS50112">
    <property type="entry name" value="PAS"/>
    <property type="match status" value="2"/>
</dbReference>
<dbReference type="RefSeq" id="WP_012119897.1">
    <property type="nucleotide sequence ID" value="NC_009767.1"/>
</dbReference>
<dbReference type="SUPFAM" id="SSF55785">
    <property type="entry name" value="PYP-like sensor domain (PAS domain)"/>
    <property type="match status" value="4"/>
</dbReference>
<feature type="domain" description="PAS" evidence="2">
    <location>
        <begin position="277"/>
        <end position="315"/>
    </location>
</feature>
<dbReference type="OrthoDB" id="9779734at2"/>
<sequence length="655" mass="73261">MSTNTPSDSTMKAEHEHVYERVAQLERELARFRAIIEDTDLLITEVDANGIFTYVNPAARSVFGYAPEECIGRSSLEFVHPDDLEETQRVFVEWVQRHERGGVIENRVIHRNGSFSHLLWSITLHYDDQGQVQRATSIAHDIGALHQLRSELRESRTMLQLVIDNLPQAIFWKDRELRFLGGNQRLLSDAGLTSVDDIIGKTDFDMPWKDHAAAYQADDRDVIEHGPKLNIEEMLTRSDGSTIWLRTNKVPLRRDGEIVGVLGMYEDVTALKRQEDELRTFKLLVENAPDGIAIADTNLTLTYANPALAAMLGYSSLVGMTVPMITHPDDLEKLSAIAQQVTQGGAPREMIRYLHSNGSIVTVQASALALYDGHRNLIGYASINRDITEQLQAEESLRASEQRNRALLNAIPDLMFLLSADGVFLDYKTDSSGDLILPPEAFLNRNVADVLPPHLAEQVLTHMEALKRTHEMQTYQYQILINDQVRDFEARMVFSNDDILVLSRDMTKQRRAERERQAMQEQIIQAQQAALRELSTPLMPIADGVVAMPIIGTIDTMRAQQIMEALLQGIADHSADIAILDITGVKVVDTQVAGALIRAAQAARMLGARVVLTGISPEIAQTLVHIGAEMREMVAKPTLQQGIAYALEQRVGHHQ</sequence>
<dbReference type="SMART" id="SM00091">
    <property type="entry name" value="PAS"/>
    <property type="match status" value="4"/>
</dbReference>
<dbReference type="eggNOG" id="COG3829">
    <property type="taxonomic scope" value="Bacteria"/>
</dbReference>
<dbReference type="PROSITE" id="PS50801">
    <property type="entry name" value="STAS"/>
    <property type="match status" value="1"/>
</dbReference>
<keyword evidence="6" id="KW-1185">Reference proteome</keyword>
<dbReference type="GO" id="GO:0006355">
    <property type="term" value="P:regulation of DNA-templated transcription"/>
    <property type="evidence" value="ECO:0007669"/>
    <property type="project" value="InterPro"/>
</dbReference>
<dbReference type="KEGG" id="rca:Rcas_1372"/>
<evidence type="ECO:0000256" key="1">
    <source>
        <dbReference type="ARBA" id="ARBA00022553"/>
    </source>
</evidence>
<dbReference type="InterPro" id="IPR001610">
    <property type="entry name" value="PAC"/>
</dbReference>
<dbReference type="Pfam" id="PF01740">
    <property type="entry name" value="STAS"/>
    <property type="match status" value="1"/>
</dbReference>
<name>A7NF85_ROSCS</name>
<dbReference type="InterPro" id="IPR013656">
    <property type="entry name" value="PAS_4"/>
</dbReference>
<dbReference type="eggNOG" id="COG1366">
    <property type="taxonomic scope" value="Bacteria"/>
</dbReference>
<organism evidence="5 6">
    <name type="scientific">Roseiflexus castenholzii (strain DSM 13941 / HLO8)</name>
    <dbReference type="NCBI Taxonomy" id="383372"/>
    <lineage>
        <taxon>Bacteria</taxon>
        <taxon>Bacillati</taxon>
        <taxon>Chloroflexota</taxon>
        <taxon>Chloroflexia</taxon>
        <taxon>Chloroflexales</taxon>
        <taxon>Roseiflexineae</taxon>
        <taxon>Roseiflexaceae</taxon>
        <taxon>Roseiflexus</taxon>
    </lineage>
</organism>
<dbReference type="PANTHER" id="PTHR33745">
    <property type="entry name" value="RSBT ANTAGONIST PROTEIN RSBS-RELATED"/>
    <property type="match status" value="1"/>
</dbReference>
<dbReference type="HOGENOM" id="CLU_026775_5_0_0"/>
<gene>
    <name evidence="5" type="ordered locus">Rcas_1372</name>
</gene>
<dbReference type="eggNOG" id="COG2202">
    <property type="taxonomic scope" value="Bacteria"/>
</dbReference>
<evidence type="ECO:0000313" key="5">
    <source>
        <dbReference type="EMBL" id="ABU57468.1"/>
    </source>
</evidence>
<keyword evidence="1" id="KW-0597">Phosphoprotein</keyword>